<dbReference type="AlphaFoldDB" id="A0A072NTB5"/>
<name>A0A072NTB5_9EURO</name>
<dbReference type="STRING" id="1182545.A0A072NTB5"/>
<gene>
    <name evidence="3" type="ORF">A1O9_12847</name>
</gene>
<dbReference type="Proteomes" id="UP000027920">
    <property type="component" value="Unassembled WGS sequence"/>
</dbReference>
<dbReference type="VEuPathDB" id="FungiDB:A1O9_12847"/>
<keyword evidence="2" id="KW-0560">Oxidoreductase</keyword>
<evidence type="ECO:0000256" key="1">
    <source>
        <dbReference type="ARBA" id="ARBA00006484"/>
    </source>
</evidence>
<sequence>MAENFGSPVDMAIAIIGANGRLGSSIALRLAQDSAVTVGYYRNRQKAEDVVAHINDFGLKATIGQVDVSDGLSVEKFLEEAARYWGRLDTVVMACGASIPICPIVEVPDETFRLIVETEVVGAFNIVKRGINILRQQKGTNRSLLFLLSTAVLRTLEYDGCSAVPKMAILKLIQQTTREIGSEGIRLNAVGVGSFAGLADQQEDEVSKRSYIDQLVAACRSPANRTGDPKELASVVAFLVSKDASYVNGQILGVDGGHSA</sequence>
<organism evidence="3 4">
    <name type="scientific">Exophiala aquamarina CBS 119918</name>
    <dbReference type="NCBI Taxonomy" id="1182545"/>
    <lineage>
        <taxon>Eukaryota</taxon>
        <taxon>Fungi</taxon>
        <taxon>Dikarya</taxon>
        <taxon>Ascomycota</taxon>
        <taxon>Pezizomycotina</taxon>
        <taxon>Eurotiomycetes</taxon>
        <taxon>Chaetothyriomycetidae</taxon>
        <taxon>Chaetothyriales</taxon>
        <taxon>Herpotrichiellaceae</taxon>
        <taxon>Exophiala</taxon>
    </lineage>
</organism>
<dbReference type="PANTHER" id="PTHR43669">
    <property type="entry name" value="5-KETO-D-GLUCONATE 5-REDUCTASE"/>
    <property type="match status" value="1"/>
</dbReference>
<dbReference type="Pfam" id="PF13561">
    <property type="entry name" value="adh_short_C2"/>
    <property type="match status" value="1"/>
</dbReference>
<accession>A0A072NTB5</accession>
<dbReference type="InterPro" id="IPR036291">
    <property type="entry name" value="NAD(P)-bd_dom_sf"/>
</dbReference>
<keyword evidence="4" id="KW-1185">Reference proteome</keyword>
<evidence type="ECO:0000313" key="3">
    <source>
        <dbReference type="EMBL" id="KEF51124.1"/>
    </source>
</evidence>
<dbReference type="GeneID" id="25287741"/>
<evidence type="ECO:0000256" key="2">
    <source>
        <dbReference type="ARBA" id="ARBA00023002"/>
    </source>
</evidence>
<dbReference type="HOGENOM" id="CLU_010194_1_2_1"/>
<dbReference type="PRINTS" id="PR00081">
    <property type="entry name" value="GDHRDH"/>
</dbReference>
<reference evidence="3 4" key="1">
    <citation type="submission" date="2013-03" db="EMBL/GenBank/DDBJ databases">
        <title>The Genome Sequence of Exophiala aquamarina CBS 119918.</title>
        <authorList>
            <consortium name="The Broad Institute Genomics Platform"/>
            <person name="Cuomo C."/>
            <person name="de Hoog S."/>
            <person name="Gorbushina A."/>
            <person name="Walker B."/>
            <person name="Young S.K."/>
            <person name="Zeng Q."/>
            <person name="Gargeya S."/>
            <person name="Fitzgerald M."/>
            <person name="Haas B."/>
            <person name="Abouelleil A."/>
            <person name="Allen A.W."/>
            <person name="Alvarado L."/>
            <person name="Arachchi H.M."/>
            <person name="Berlin A.M."/>
            <person name="Chapman S.B."/>
            <person name="Gainer-Dewar J."/>
            <person name="Goldberg J."/>
            <person name="Griggs A."/>
            <person name="Gujja S."/>
            <person name="Hansen M."/>
            <person name="Howarth C."/>
            <person name="Imamovic A."/>
            <person name="Ireland A."/>
            <person name="Larimer J."/>
            <person name="McCowan C."/>
            <person name="Murphy C."/>
            <person name="Pearson M."/>
            <person name="Poon T.W."/>
            <person name="Priest M."/>
            <person name="Roberts A."/>
            <person name="Saif S."/>
            <person name="Shea T."/>
            <person name="Sisk P."/>
            <person name="Sykes S."/>
            <person name="Wortman J."/>
            <person name="Nusbaum C."/>
            <person name="Birren B."/>
        </authorList>
    </citation>
    <scope>NUCLEOTIDE SEQUENCE [LARGE SCALE GENOMIC DNA]</scope>
    <source>
        <strain evidence="3 4">CBS 119918</strain>
    </source>
</reference>
<dbReference type="InterPro" id="IPR002347">
    <property type="entry name" value="SDR_fam"/>
</dbReference>
<dbReference type="GO" id="GO:0016491">
    <property type="term" value="F:oxidoreductase activity"/>
    <property type="evidence" value="ECO:0007669"/>
    <property type="project" value="UniProtKB-KW"/>
</dbReference>
<dbReference type="PANTHER" id="PTHR43669:SF3">
    <property type="entry name" value="ALCOHOL DEHYDROGENASE, PUTATIVE (AFU_ORTHOLOGUE AFUA_3G03445)-RELATED"/>
    <property type="match status" value="1"/>
</dbReference>
<dbReference type="RefSeq" id="XP_013253714.1">
    <property type="nucleotide sequence ID" value="XM_013398260.1"/>
</dbReference>
<protein>
    <recommendedName>
        <fullName evidence="5">3-oxoacyl-[acyl-carrier protein] reductase</fullName>
    </recommendedName>
</protein>
<dbReference type="EMBL" id="AMGV01000028">
    <property type="protein sequence ID" value="KEF51124.1"/>
    <property type="molecule type" value="Genomic_DNA"/>
</dbReference>
<dbReference type="Gene3D" id="3.40.50.720">
    <property type="entry name" value="NAD(P)-binding Rossmann-like Domain"/>
    <property type="match status" value="1"/>
</dbReference>
<proteinExistence type="inferred from homology"/>
<comment type="similarity">
    <text evidence="1">Belongs to the short-chain dehydrogenases/reductases (SDR) family.</text>
</comment>
<comment type="caution">
    <text evidence="3">The sequence shown here is derived from an EMBL/GenBank/DDBJ whole genome shotgun (WGS) entry which is preliminary data.</text>
</comment>
<evidence type="ECO:0000313" key="4">
    <source>
        <dbReference type="Proteomes" id="UP000027920"/>
    </source>
</evidence>
<dbReference type="SUPFAM" id="SSF51735">
    <property type="entry name" value="NAD(P)-binding Rossmann-fold domains"/>
    <property type="match status" value="1"/>
</dbReference>
<evidence type="ECO:0008006" key="5">
    <source>
        <dbReference type="Google" id="ProtNLM"/>
    </source>
</evidence>
<dbReference type="OrthoDB" id="47007at2759"/>